<evidence type="ECO:0000313" key="12">
    <source>
        <dbReference type="Proteomes" id="UP000095280"/>
    </source>
</evidence>
<feature type="compositionally biased region" description="Basic and acidic residues" evidence="10">
    <location>
        <begin position="410"/>
        <end position="442"/>
    </location>
</feature>
<feature type="compositionally biased region" description="Low complexity" evidence="10">
    <location>
        <begin position="48"/>
        <end position="60"/>
    </location>
</feature>
<keyword evidence="8 9" id="KW-0472">Membrane</keyword>
<keyword evidence="7 9" id="KW-0067">ATP-binding</keyword>
<evidence type="ECO:0000256" key="3">
    <source>
        <dbReference type="ARBA" id="ARBA00022475"/>
    </source>
</evidence>
<evidence type="ECO:0000256" key="2">
    <source>
        <dbReference type="ARBA" id="ARBA00008941"/>
    </source>
</evidence>
<dbReference type="InterPro" id="IPR000403">
    <property type="entry name" value="PI3/4_kinase_cat_dom"/>
</dbReference>
<dbReference type="GO" id="GO:0005802">
    <property type="term" value="C:trans-Golgi network"/>
    <property type="evidence" value="ECO:0007669"/>
    <property type="project" value="TreeGrafter"/>
</dbReference>
<feature type="region of interest" description="Disordered" evidence="10">
    <location>
        <begin position="372"/>
        <end position="459"/>
    </location>
</feature>
<keyword evidence="4 9" id="KW-0808">Transferase</keyword>
<keyword evidence="3" id="KW-1003">Cell membrane</keyword>
<keyword evidence="12" id="KW-1185">Reference proteome</keyword>
<dbReference type="GO" id="GO:0004430">
    <property type="term" value="F:1-phosphatidylinositol 4-kinase activity"/>
    <property type="evidence" value="ECO:0007669"/>
    <property type="project" value="UniProtKB-UniRule"/>
</dbReference>
<dbReference type="GO" id="GO:0005768">
    <property type="term" value="C:endosome"/>
    <property type="evidence" value="ECO:0007669"/>
    <property type="project" value="TreeGrafter"/>
</dbReference>
<evidence type="ECO:0000256" key="5">
    <source>
        <dbReference type="ARBA" id="ARBA00022741"/>
    </source>
</evidence>
<reference evidence="13" key="1">
    <citation type="submission" date="2016-11" db="UniProtKB">
        <authorList>
            <consortium name="WormBaseParasite"/>
        </authorList>
    </citation>
    <scope>IDENTIFICATION</scope>
</reference>
<dbReference type="Proteomes" id="UP000095280">
    <property type="component" value="Unplaced"/>
</dbReference>
<sequence>MLSGDAGSDLDDLIEFASAVNTQTQSRQPSSTDQLALYRLPPPPPSPSASATKPVQQQQQSPQANGCRASQGHNGTSKNNNNNTDSSNRTNKYRPLDRPVKVVINNCPTMPHHHHHHQSNRENTPLLQATDSANSDSDTDSVDRCLHSHRLPYSDDSAFAGLVADAQRAIEAGVYPERIYQGSSGSYFVKNVDGKTIGVFKPKDEEPYGRLNPKWTKWMHKMCCPCCFGRSCLVPNQGYLSEAGASIVDHKLGLGIVPETHVVTLVSETFNYTPMDRVKSRTKQNLAKVTQLGRHFHHLGLPPKTGSFQTFVEGYKDADYWLRRFDIEPLSQTVADEFQFLFEKLVVLDYVIRNTDRGNDNWLIRYDKPEVTPMASDSSSAPASTSASASSSGVRATPGATANNASGDDQLDRIAPADEDPDGKQRRDEQDDKDCSSDHTESGIEELSSGATPPPQDWGMVQQPRIYVAAIDNGLAFPCKHPDEWRAYPYHWAWLPQAKLPFSQRIKDLVLSKLTDMRFVQSLCDDLNALFRRDRGFDRRTCDRQMDVLRGQVLNLGKAMQEGLSPVQLVQMPVLTMERRRRRHSSVDEYRTSYYKRPFFSCC</sequence>
<keyword evidence="5 9" id="KW-0547">Nucleotide-binding</keyword>
<dbReference type="GO" id="GO:0005886">
    <property type="term" value="C:plasma membrane"/>
    <property type="evidence" value="ECO:0007669"/>
    <property type="project" value="UniProtKB-SubCell"/>
</dbReference>
<dbReference type="GO" id="GO:0005765">
    <property type="term" value="C:lysosomal membrane"/>
    <property type="evidence" value="ECO:0007669"/>
    <property type="project" value="TreeGrafter"/>
</dbReference>
<feature type="domain" description="PI3K/PI4K catalytic" evidence="11">
    <location>
        <begin position="173"/>
        <end position="579"/>
    </location>
</feature>
<dbReference type="InterPro" id="IPR039756">
    <property type="entry name" value="Lsb6/PI4K2"/>
</dbReference>
<dbReference type="PANTHER" id="PTHR12865">
    <property type="entry name" value="PHOSPHATIDYLINOSITOL 4-KINASE TYPE-II"/>
    <property type="match status" value="1"/>
</dbReference>
<name>A0A1I8GCC3_9PLAT</name>
<comment type="subcellular location">
    <subcellularLocation>
        <location evidence="1">Cell membrane</location>
    </subcellularLocation>
    <subcellularLocation>
        <location evidence="9">Membrane</location>
        <topology evidence="9">Peripheral membrane protein</topology>
    </subcellularLocation>
</comment>
<protein>
    <recommendedName>
        <fullName evidence="9">Phosphatidylinositol 4-kinase type 2</fullName>
        <ecNumber evidence="9">2.7.1.67</ecNumber>
    </recommendedName>
</protein>
<evidence type="ECO:0000259" key="11">
    <source>
        <dbReference type="PROSITE" id="PS50290"/>
    </source>
</evidence>
<evidence type="ECO:0000313" key="13">
    <source>
        <dbReference type="WBParaSite" id="maker-uti_cns_0001474-snap-gene-0.2-mRNA-1"/>
    </source>
</evidence>
<feature type="compositionally biased region" description="Low complexity" evidence="10">
    <location>
        <begin position="74"/>
        <end position="90"/>
    </location>
</feature>
<feature type="compositionally biased region" description="Low complexity" evidence="10">
    <location>
        <begin position="375"/>
        <end position="392"/>
    </location>
</feature>
<evidence type="ECO:0000256" key="6">
    <source>
        <dbReference type="ARBA" id="ARBA00022777"/>
    </source>
</evidence>
<proteinExistence type="inferred from homology"/>
<dbReference type="GO" id="GO:0007032">
    <property type="term" value="P:endosome organization"/>
    <property type="evidence" value="ECO:0007669"/>
    <property type="project" value="TreeGrafter"/>
</dbReference>
<dbReference type="WBParaSite" id="maker-uti_cns_0001474-snap-gene-0.2-mRNA-1">
    <property type="protein sequence ID" value="maker-uti_cns_0001474-snap-gene-0.2-mRNA-1"/>
    <property type="gene ID" value="maker-uti_cns_0001474-snap-gene-0.2"/>
</dbReference>
<comment type="similarity">
    <text evidence="2 9">Belongs to the PI3/PI4-kinase family. Type II PI4K subfamily.</text>
</comment>
<evidence type="ECO:0000256" key="8">
    <source>
        <dbReference type="ARBA" id="ARBA00023136"/>
    </source>
</evidence>
<evidence type="ECO:0000256" key="9">
    <source>
        <dbReference type="RuleBase" id="RU367084"/>
    </source>
</evidence>
<evidence type="ECO:0000256" key="4">
    <source>
        <dbReference type="ARBA" id="ARBA00022679"/>
    </source>
</evidence>
<comment type="catalytic activity">
    <reaction evidence="9">
        <text>a 1,2-diacyl-sn-glycero-3-phospho-(1D-myo-inositol) + ATP = a 1,2-diacyl-sn-glycero-3-phospho-(1D-myo-inositol 4-phosphate) + ADP + H(+)</text>
        <dbReference type="Rhea" id="RHEA:19877"/>
        <dbReference type="ChEBI" id="CHEBI:15378"/>
        <dbReference type="ChEBI" id="CHEBI:30616"/>
        <dbReference type="ChEBI" id="CHEBI:57880"/>
        <dbReference type="ChEBI" id="CHEBI:58178"/>
        <dbReference type="ChEBI" id="CHEBI:456216"/>
        <dbReference type="EC" id="2.7.1.67"/>
    </reaction>
</comment>
<dbReference type="GO" id="GO:0046854">
    <property type="term" value="P:phosphatidylinositol phosphate biosynthetic process"/>
    <property type="evidence" value="ECO:0007669"/>
    <property type="project" value="UniProtKB-UniRule"/>
</dbReference>
<accession>A0A1I8GCC3</accession>
<feature type="compositionally biased region" description="Polar residues" evidence="10">
    <location>
        <begin position="20"/>
        <end position="34"/>
    </location>
</feature>
<dbReference type="EC" id="2.7.1.67" evidence="9"/>
<evidence type="ECO:0000256" key="7">
    <source>
        <dbReference type="ARBA" id="ARBA00022840"/>
    </source>
</evidence>
<organism evidence="12 13">
    <name type="scientific">Macrostomum lignano</name>
    <dbReference type="NCBI Taxonomy" id="282301"/>
    <lineage>
        <taxon>Eukaryota</taxon>
        <taxon>Metazoa</taxon>
        <taxon>Spiralia</taxon>
        <taxon>Lophotrochozoa</taxon>
        <taxon>Platyhelminthes</taxon>
        <taxon>Rhabditophora</taxon>
        <taxon>Macrostomorpha</taxon>
        <taxon>Macrostomida</taxon>
        <taxon>Macrostomidae</taxon>
        <taxon>Macrostomum</taxon>
    </lineage>
</organism>
<dbReference type="GO" id="GO:0007030">
    <property type="term" value="P:Golgi organization"/>
    <property type="evidence" value="ECO:0007669"/>
    <property type="project" value="TreeGrafter"/>
</dbReference>
<feature type="region of interest" description="Disordered" evidence="10">
    <location>
        <begin position="20"/>
        <end position="97"/>
    </location>
</feature>
<evidence type="ECO:0000256" key="1">
    <source>
        <dbReference type="ARBA" id="ARBA00004236"/>
    </source>
</evidence>
<dbReference type="GO" id="GO:0005524">
    <property type="term" value="F:ATP binding"/>
    <property type="evidence" value="ECO:0007669"/>
    <property type="project" value="UniProtKB-UniRule"/>
</dbReference>
<dbReference type="PANTHER" id="PTHR12865:SF1">
    <property type="entry name" value="PHOSPHATIDYLINOSITOL 4-KINASE TYPE 2"/>
    <property type="match status" value="1"/>
</dbReference>
<evidence type="ECO:0000256" key="10">
    <source>
        <dbReference type="SAM" id="MobiDB-lite"/>
    </source>
</evidence>
<dbReference type="PROSITE" id="PS50290">
    <property type="entry name" value="PI3_4_KINASE_3"/>
    <property type="match status" value="1"/>
</dbReference>
<dbReference type="AlphaFoldDB" id="A0A1I8GCC3"/>
<dbReference type="Pfam" id="PF00454">
    <property type="entry name" value="PI3_PI4_kinase"/>
    <property type="match status" value="1"/>
</dbReference>
<keyword evidence="6 9" id="KW-0418">Kinase</keyword>